<proteinExistence type="predicted"/>
<sequence>MELREIVKLDLKCSNIEASDEIIDLEIEKAKIDVCTYCNIEIIPPGLINVVANLAFDYIKLRNQMLNTDDKEIKSIEEGDTTINFNTSSTNIKSREIILNSYLTTLNDFRDIKF</sequence>
<organism evidence="1">
    <name type="scientific">Clostridium perfringens</name>
    <dbReference type="NCBI Taxonomy" id="1502"/>
    <lineage>
        <taxon>Bacteria</taxon>
        <taxon>Bacillati</taxon>
        <taxon>Bacillota</taxon>
        <taxon>Clostridia</taxon>
        <taxon>Eubacteriales</taxon>
        <taxon>Clostridiaceae</taxon>
        <taxon>Clostridium</taxon>
    </lineage>
</organism>
<name>A0A8H9R2K1_CLOPF</name>
<evidence type="ECO:0000313" key="1">
    <source>
        <dbReference type="EMBL" id="HAT4309278.1"/>
    </source>
</evidence>
<accession>A0A8H9R2K1</accession>
<reference evidence="1" key="2">
    <citation type="submission" date="2020-07" db="EMBL/GenBank/DDBJ databases">
        <authorList>
            <consortium name="NCBI Pathogen Detection Project"/>
        </authorList>
    </citation>
    <scope>NUCLEOTIDE SEQUENCE</scope>
    <source>
        <strain evidence="1">C8</strain>
    </source>
</reference>
<evidence type="ECO:0008006" key="2">
    <source>
        <dbReference type="Google" id="ProtNLM"/>
    </source>
</evidence>
<gene>
    <name evidence="1" type="ORF">I9080_003128</name>
</gene>
<protein>
    <recommendedName>
        <fullName evidence="2">Phage gp6-like head-tail connector protein</fullName>
    </recommendedName>
</protein>
<dbReference type="EMBL" id="DACTCB010000028">
    <property type="protein sequence ID" value="HAT4309278.1"/>
    <property type="molecule type" value="Genomic_DNA"/>
</dbReference>
<dbReference type="Proteomes" id="UP000859547">
    <property type="component" value="Unassembled WGS sequence"/>
</dbReference>
<comment type="caution">
    <text evidence="1">The sequence shown here is derived from an EMBL/GenBank/DDBJ whole genome shotgun (WGS) entry which is preliminary data.</text>
</comment>
<dbReference type="AlphaFoldDB" id="A0A8H9R2K1"/>
<reference evidence="1" key="1">
    <citation type="journal article" date="2018" name="Genome Biol.">
        <title>SKESA: strategic k-mer extension for scrupulous assemblies.</title>
        <authorList>
            <person name="Souvorov A."/>
            <person name="Agarwala R."/>
            <person name="Lipman D.J."/>
        </authorList>
    </citation>
    <scope>NUCLEOTIDE SEQUENCE</scope>
    <source>
        <strain evidence="1">C8</strain>
    </source>
</reference>